<proteinExistence type="predicted"/>
<name>A0AAU9JV52_9CILI</name>
<accession>A0AAU9JV52</accession>
<comment type="caution">
    <text evidence="1">The sequence shown here is derived from an EMBL/GenBank/DDBJ whole genome shotgun (WGS) entry which is preliminary data.</text>
</comment>
<dbReference type="EMBL" id="CAJZBQ010000048">
    <property type="protein sequence ID" value="CAG9329608.1"/>
    <property type="molecule type" value="Genomic_DNA"/>
</dbReference>
<organism evidence="1 2">
    <name type="scientific">Blepharisma stoltei</name>
    <dbReference type="NCBI Taxonomy" id="1481888"/>
    <lineage>
        <taxon>Eukaryota</taxon>
        <taxon>Sar</taxon>
        <taxon>Alveolata</taxon>
        <taxon>Ciliophora</taxon>
        <taxon>Postciliodesmatophora</taxon>
        <taxon>Heterotrichea</taxon>
        <taxon>Heterotrichida</taxon>
        <taxon>Blepharismidae</taxon>
        <taxon>Blepharisma</taxon>
    </lineage>
</organism>
<protein>
    <submittedName>
        <fullName evidence="1">Uncharacterized protein</fullName>
    </submittedName>
</protein>
<dbReference type="Proteomes" id="UP001162131">
    <property type="component" value="Unassembled WGS sequence"/>
</dbReference>
<dbReference type="AlphaFoldDB" id="A0AAU9JV52"/>
<gene>
    <name evidence="1" type="ORF">BSTOLATCC_MIC49239</name>
</gene>
<evidence type="ECO:0000313" key="1">
    <source>
        <dbReference type="EMBL" id="CAG9329608.1"/>
    </source>
</evidence>
<evidence type="ECO:0000313" key="2">
    <source>
        <dbReference type="Proteomes" id="UP001162131"/>
    </source>
</evidence>
<keyword evidence="2" id="KW-1185">Reference proteome</keyword>
<sequence>MKICLYNNKVAPDLTNNCSGKLRGRGVRQPLILRNYTNQSQGKFISSLRSTPIGFISPPFPRKPKKDISNIENIYSSFSRPSSSYNRAISCRNERGKSHTSSARNGSTSCDRRLSESFEFSHKPKELLSRIRKIGCWTDKSRLKKYEALFL</sequence>
<reference evidence="1" key="1">
    <citation type="submission" date="2021-09" db="EMBL/GenBank/DDBJ databases">
        <authorList>
            <consortium name="AG Swart"/>
            <person name="Singh M."/>
            <person name="Singh A."/>
            <person name="Seah K."/>
            <person name="Emmerich C."/>
        </authorList>
    </citation>
    <scope>NUCLEOTIDE SEQUENCE</scope>
    <source>
        <strain evidence="1">ATCC30299</strain>
    </source>
</reference>